<evidence type="ECO:0000256" key="1">
    <source>
        <dbReference type="ARBA" id="ARBA00022737"/>
    </source>
</evidence>
<dbReference type="SUPFAM" id="SSF46774">
    <property type="entry name" value="ARID-like"/>
    <property type="match status" value="1"/>
</dbReference>
<reference evidence="5" key="2">
    <citation type="journal article" date="2010" name="Nature">
        <title>Comparative genomics reveals mobile pathogenicity chromosomes in Fusarium.</title>
        <authorList>
            <person name="Ma L.J."/>
            <person name="van der Does H.C."/>
            <person name="Borkovich K.A."/>
            <person name="Coleman J.J."/>
            <person name="Daboussi M.J."/>
            <person name="Di Pietro A."/>
            <person name="Dufresne M."/>
            <person name="Freitag M."/>
            <person name="Grabherr M."/>
            <person name="Henrissat B."/>
            <person name="Houterman P.M."/>
            <person name="Kang S."/>
            <person name="Shim W.B."/>
            <person name="Woloshuk C."/>
            <person name="Xie X."/>
            <person name="Xu J.R."/>
            <person name="Antoniw J."/>
            <person name="Baker S.E."/>
            <person name="Bluhm B.H."/>
            <person name="Breakspear A."/>
            <person name="Brown D.W."/>
            <person name="Butchko R.A."/>
            <person name="Chapman S."/>
            <person name="Coulson R."/>
            <person name="Coutinho P.M."/>
            <person name="Danchin E.G."/>
            <person name="Diener A."/>
            <person name="Gale L.R."/>
            <person name="Gardiner D.M."/>
            <person name="Goff S."/>
            <person name="Hammond-Kosack K.E."/>
            <person name="Hilburn K."/>
            <person name="Hua-Van A."/>
            <person name="Jonkers W."/>
            <person name="Kazan K."/>
            <person name="Kodira C.D."/>
            <person name="Koehrsen M."/>
            <person name="Kumar L."/>
            <person name="Lee Y.H."/>
            <person name="Li L."/>
            <person name="Manners J.M."/>
            <person name="Miranda-Saavedra D."/>
            <person name="Mukherjee M."/>
            <person name="Park G."/>
            <person name="Park J."/>
            <person name="Park S.Y."/>
            <person name="Proctor R.H."/>
            <person name="Regev A."/>
            <person name="Ruiz-Roldan M.C."/>
            <person name="Sain D."/>
            <person name="Sakthikumar S."/>
            <person name="Sykes S."/>
            <person name="Schwartz D.C."/>
            <person name="Turgeon B.G."/>
            <person name="Wapinski I."/>
            <person name="Yoder O."/>
            <person name="Young S."/>
            <person name="Zeng Q."/>
            <person name="Zhou S."/>
            <person name="Galagan J."/>
            <person name="Cuomo C.A."/>
            <person name="Kistler H.C."/>
            <person name="Rep M."/>
        </authorList>
    </citation>
    <scope>NUCLEOTIDE SEQUENCE [LARGE SCALE GENOMIC DNA]</scope>
    <source>
        <strain evidence="5">4287</strain>
    </source>
</reference>
<dbReference type="Pfam" id="PF24883">
    <property type="entry name" value="NPHP3_N"/>
    <property type="match status" value="1"/>
</dbReference>
<evidence type="ECO:0000259" key="4">
    <source>
        <dbReference type="PROSITE" id="PS51011"/>
    </source>
</evidence>
<dbReference type="RefSeq" id="XP_018234256.1">
    <property type="nucleotide sequence ID" value="XM_018378350.1"/>
</dbReference>
<dbReference type="GO" id="GO:0003677">
    <property type="term" value="F:DNA binding"/>
    <property type="evidence" value="ECO:0007669"/>
    <property type="project" value="InterPro"/>
</dbReference>
<dbReference type="InterPro" id="IPR001606">
    <property type="entry name" value="ARID_dom"/>
</dbReference>
<dbReference type="InterPro" id="IPR036431">
    <property type="entry name" value="ARID_dom_sf"/>
</dbReference>
<name>A0A0J9UDR1_FUSO4</name>
<feature type="compositionally biased region" description="Acidic residues" evidence="2">
    <location>
        <begin position="1328"/>
        <end position="1340"/>
    </location>
</feature>
<feature type="domain" description="ARID" evidence="4">
    <location>
        <begin position="665"/>
        <end position="758"/>
    </location>
</feature>
<evidence type="ECO:0000256" key="3">
    <source>
        <dbReference type="SAM" id="Phobius"/>
    </source>
</evidence>
<keyword evidence="3" id="KW-0812">Transmembrane</keyword>
<dbReference type="Gene3D" id="3.40.50.300">
    <property type="entry name" value="P-loop containing nucleotide triphosphate hydrolases"/>
    <property type="match status" value="1"/>
</dbReference>
<sequence>MSTLPVLNISSIIFRYSGLVGNLIAISSAARVPPGSPPLRYIYDQLLAIQSELQDGLLSLQEERALSADRNFTTILKCARACARDCGTLLKAAETNLERETQNGQGGQFLQLVDQLFVPSYFGNLQDSINEYTRPSTRHLANNIICHVHDQLRDIENRLSVSLGCNAFEELQRSTGLVDAQLGQIPCGTEAWDEVCDRLQHILFKLYHLQTAVPMLCALNYSERSLRQSRISTALKGTFSWVFQEQTDDVINAQSSLRRWLTSDQSLFWVTGKSCSGKSTLMKFVSEHQDTRTLLQKWAGHRELLIVNHYFDAMGLPIQRSFEGLLRSLVFGILSAKPSLLKNSPSSLVSASSALPATFKFGHIFSSITKNAVPVKMCFFIDGLDEYEGDHARLCQLIEDVAALSYAKIIVSSRPRGAFEDSFGSSTETTLSLEEVNRGDINKYIKFHLEGSPLQKNKDCSKYKDLDLESLSAQAQGDFLWAVLVTRFLLEDPSPLADAYNGAENVEDIPHNLSGLAKIVAESPNLQCYGKAAEYLTIAREAKRCLAAEILFFHNLDFANDMYAFMTPTDLLSPHDEDTKELHHQIRRDIMQTCRGLLEVVDGQVVFVHRAVLELIHSEEFCNFLLTKVRKGFDSDLSVFKASVSWFKRKRFRSGEFVDLQPEPAAVSLTYVQSLSKFHKKLGSTLPDFQDTFNHPVDVYWMTKAVNIRGGFHNVCKHERWLDVIKDLGYSDDTAVSVSDPVKKLYKRWLHPYEEHLHRKKLEEHDPMKDIEDLVESLRKCLEYARRCDQKENTVATTWALLDNVEESLLSMTARNQFNISDVSMARGIYRHLVIESGIQRYIANKLWVDPGYCDNKYSQKYRSPLCSALGAAPHNLHPAHLSPESMDRSLFKSLLALGHEPNKFHHTGETPWVSFVNTHIPNTLSNSPPGLNKININLINEISILMLEHGARPGDHVELLDKKSRTWKVPIWFKFLMLAHWVPAFQQATFERVFSMMLERTPDIPDSRALLELKSDGETYEWIPFPLWTICADNFALPNISDSSPSDAGFVFRIFVGSCEKNLNNLEVSERSRKYLSSYFLPDYPELGRQILMLIPGSDSRTIGFTTITSVTRDGNTESISGRNSTVATSIELPEGIEVESRKEGAMCNGARAEVDAIIDEVGSIQSIDEDIQSHNSSIARTPGIIAAERQIGDLLSRHPDLRFIIDVSSELMPKERLERNIRRSLKHLYLKLREQTEKHIEIQVLTTRMLKGRGSRTRISKRTVDGELASPSPRNSNEEDEEIRPSFRKDRAYLNNWILKTELSARPDEKPQQPADAADDTKLTESDDDMCEERESDSEEFQAVQVAEEFLMKGPPFQAFLAHLGLSLLPDTLRQVMQLAAWDTIELINTPAEVSISDQIKTSVEKLTGSPWDWWPLKPPEVPLRRGYVRMNWACHCGKPFWVHITSSQAQIIERMVKNPTTFAEDHCKATHARRNTFQRVTAWFKWNSGTLLPVSTPVSQDSQQPSGVGGNNRIQQGVATTEQNNIPPVTIDDLRILFGVPMGLKTLHVIPIPVNQPDSNVFPQLKAEYRRMRGRWRAWFSFWQLSHCNFVKFESIARNIVVACGQDLPKASDLDYDYTPKPPQASIPPVHPHIFEAAFNSCTGGKCRNPSPFHDCYEFEETTYIKRIPKKKTPLSPGAIDMPIWGLEARHCISCFHVIIYHLLILVPPFVLWGWWMSRHPDDIQSASVPMTIVLAMISMFWSATGIMKQFRGEP</sequence>
<dbReference type="Proteomes" id="UP000009097">
    <property type="component" value="Unassembled WGS sequence"/>
</dbReference>
<feature type="transmembrane region" description="Helical" evidence="3">
    <location>
        <begin position="1701"/>
        <end position="1719"/>
    </location>
</feature>
<dbReference type="KEGG" id="fox:FOXG_01501"/>
<dbReference type="SMART" id="SM00501">
    <property type="entry name" value="BRIGHT"/>
    <property type="match status" value="1"/>
</dbReference>
<keyword evidence="1" id="KW-0677">Repeat</keyword>
<dbReference type="SMART" id="SM01014">
    <property type="entry name" value="ARID"/>
    <property type="match status" value="1"/>
</dbReference>
<dbReference type="CDD" id="cd16100">
    <property type="entry name" value="ARID"/>
    <property type="match status" value="1"/>
</dbReference>
<dbReference type="VEuPathDB" id="FungiDB:FOXG_01501"/>
<evidence type="ECO:0000313" key="5">
    <source>
        <dbReference type="EMBL" id="KNA96210.1"/>
    </source>
</evidence>
<protein>
    <recommendedName>
        <fullName evidence="4">ARID domain-containing protein</fullName>
    </recommendedName>
</protein>
<feature type="region of interest" description="Disordered" evidence="2">
    <location>
        <begin position="1257"/>
        <end position="1287"/>
    </location>
</feature>
<dbReference type="GeneID" id="28943747"/>
<dbReference type="InterPro" id="IPR027417">
    <property type="entry name" value="P-loop_NTPase"/>
</dbReference>
<dbReference type="PROSITE" id="PS51011">
    <property type="entry name" value="ARID"/>
    <property type="match status" value="1"/>
</dbReference>
<dbReference type="PANTHER" id="PTHR10039">
    <property type="entry name" value="AMELOGENIN"/>
    <property type="match status" value="1"/>
</dbReference>
<dbReference type="OrthoDB" id="443402at2759"/>
<dbReference type="InterPro" id="IPR056884">
    <property type="entry name" value="NPHP3-like_N"/>
</dbReference>
<organism evidence="5 6">
    <name type="scientific">Fusarium oxysporum f. sp. lycopersici (strain 4287 / CBS 123668 / FGSC 9935 / NRRL 34936)</name>
    <name type="common">Fusarium vascular wilt of tomato</name>
    <dbReference type="NCBI Taxonomy" id="426428"/>
    <lineage>
        <taxon>Eukaryota</taxon>
        <taxon>Fungi</taxon>
        <taxon>Dikarya</taxon>
        <taxon>Ascomycota</taxon>
        <taxon>Pezizomycotina</taxon>
        <taxon>Sordariomycetes</taxon>
        <taxon>Hypocreomycetidae</taxon>
        <taxon>Hypocreales</taxon>
        <taxon>Nectriaceae</taxon>
        <taxon>Fusarium</taxon>
        <taxon>Fusarium oxysporum species complex</taxon>
    </lineage>
</organism>
<evidence type="ECO:0000313" key="6">
    <source>
        <dbReference type="Proteomes" id="UP000009097"/>
    </source>
</evidence>
<evidence type="ECO:0000256" key="2">
    <source>
        <dbReference type="SAM" id="MobiDB-lite"/>
    </source>
</evidence>
<gene>
    <name evidence="5" type="ORF">FOXG_01501</name>
</gene>
<dbReference type="Pfam" id="PF01388">
    <property type="entry name" value="ARID"/>
    <property type="match status" value="1"/>
</dbReference>
<dbReference type="PANTHER" id="PTHR10039:SF5">
    <property type="entry name" value="NACHT DOMAIN-CONTAINING PROTEIN"/>
    <property type="match status" value="1"/>
</dbReference>
<reference evidence="5" key="1">
    <citation type="submission" date="2007-04" db="EMBL/GenBank/DDBJ databases">
        <authorList>
            <consortium name="The Broad Institute Genome Sequencing Platform"/>
            <person name="Birren B."/>
            <person name="Lander E."/>
            <person name="Galagan J."/>
            <person name="Nusbaum C."/>
            <person name="Devon K."/>
            <person name="Ma L.-J."/>
            <person name="Jaffe D."/>
            <person name="Butler J."/>
            <person name="Alvarez P."/>
            <person name="Gnerre S."/>
            <person name="Grabherr M."/>
            <person name="Kleber M."/>
            <person name="Mauceli E."/>
            <person name="Brockman W."/>
            <person name="MacCallum I.A."/>
            <person name="Young S."/>
            <person name="LaButti K."/>
            <person name="DeCaprio D."/>
            <person name="Crawford M."/>
            <person name="Koehrsen M."/>
            <person name="Engels R."/>
            <person name="Montgomery P."/>
            <person name="Pearson M."/>
            <person name="Howarth C."/>
            <person name="Larson L."/>
            <person name="White J."/>
            <person name="O'Leary S."/>
            <person name="Kodira C."/>
            <person name="Zeng Q."/>
            <person name="Yandava C."/>
            <person name="Alvarado L."/>
            <person name="Kistler C."/>
            <person name="Shim W.-B."/>
            <person name="Kang S."/>
            <person name="Woloshuk C."/>
        </authorList>
    </citation>
    <scope>NUCLEOTIDE SEQUENCE</scope>
    <source>
        <strain evidence="5">4287</strain>
    </source>
</reference>
<feature type="region of interest" description="Disordered" evidence="2">
    <location>
        <begin position="1305"/>
        <end position="1340"/>
    </location>
</feature>
<keyword evidence="3" id="KW-1133">Transmembrane helix</keyword>
<keyword evidence="3" id="KW-0472">Membrane</keyword>
<accession>A0A0J9UDR1</accession>
<feature type="transmembrane region" description="Helical" evidence="3">
    <location>
        <begin position="1731"/>
        <end position="1751"/>
    </location>
</feature>
<dbReference type="Gene3D" id="1.10.150.60">
    <property type="entry name" value="ARID DNA-binding domain"/>
    <property type="match status" value="1"/>
</dbReference>
<dbReference type="EMBL" id="DS231697">
    <property type="protein sequence ID" value="KNA96210.1"/>
    <property type="molecule type" value="Genomic_DNA"/>
</dbReference>
<proteinExistence type="predicted"/>